<organism evidence="2 3">
    <name type="scientific">Elysia crispata</name>
    <name type="common">lettuce slug</name>
    <dbReference type="NCBI Taxonomy" id="231223"/>
    <lineage>
        <taxon>Eukaryota</taxon>
        <taxon>Metazoa</taxon>
        <taxon>Spiralia</taxon>
        <taxon>Lophotrochozoa</taxon>
        <taxon>Mollusca</taxon>
        <taxon>Gastropoda</taxon>
        <taxon>Heterobranchia</taxon>
        <taxon>Euthyneura</taxon>
        <taxon>Panpulmonata</taxon>
        <taxon>Sacoglossa</taxon>
        <taxon>Placobranchoidea</taxon>
        <taxon>Plakobranchidae</taxon>
        <taxon>Elysia</taxon>
    </lineage>
</organism>
<feature type="compositionally biased region" description="Basic and acidic residues" evidence="1">
    <location>
        <begin position="456"/>
        <end position="469"/>
    </location>
</feature>
<dbReference type="PANTHER" id="PTHR14312:SF1">
    <property type="entry name" value="BASIC-LEUCINE ZIPPER TRANSCRIPTION FACTOR A"/>
    <property type="match status" value="1"/>
</dbReference>
<feature type="compositionally biased region" description="Polar residues" evidence="1">
    <location>
        <begin position="841"/>
        <end position="861"/>
    </location>
</feature>
<feature type="compositionally biased region" description="Polar residues" evidence="1">
    <location>
        <begin position="873"/>
        <end position="890"/>
    </location>
</feature>
<feature type="region of interest" description="Disordered" evidence="1">
    <location>
        <begin position="280"/>
        <end position="338"/>
    </location>
</feature>
<name>A0AAE1E7B4_9GAST</name>
<sequence>MANDLHSDYYGSEPAQAMSHKPGFETVPSGLPSDLRDPLMEHTNYDYEDDDSQHDFQQQQQQEFELQQHQQYQSYHDPEDELGSHNEFTGSGMIHDSGDYYGNRDAEDLPANFARGNQEVPQAEDEPRSLEDQFGGVQQSLGYNPGEFPHEEDETNMAHGDQQVVPASNIYDDERPIMGSYNKPYEPKDDSPQEQEMPQDFGAAPLQQQQQNSDDEEDDTIDEVHPAEAGHNYDRLEEEPHINDVAGDIDAEDADIEMDPIDNVQFEERQDIQEMEFPADPSRAACNSSHPLDRDESDLVSGGFHPSTFEEPIQASTAAPGVESCAEIVPEDDFGPNDVEERMMSHVVGGVESGVPIQMMLDDQEDDEDKENAAPQKEVLLHSQRTEHVESGASVISGQEVQEDPLRDEESIEEAEKVKGEYEDEEDVSEASLKDDVDPARAVDMAGLDNPAFAEDETRNVLDNRKLDQISEFEDVEKEKAQDTQDDPVMGEWTKQEEAEFEQTNDEDRSVEDSELGPQSEQFSSQEVTSELESTPKSLGFVDNLSELASPAEVIPQPLPSPPEPREGISPYDALDDRDSPYEKYKENESDAYTDEYTREEPTTDGAAEREESGFDESAGVLPAAPVGQGEAGFPSCAGAGEMSGFEQGDTGAGSTSLLQDSSTAGGAADFLTGEIEGETTFGVDGTAATTLTETTAPTAEIINTRGQENAGFLNSEDEEDEDEEEEEDVSQLMDQGIGEAGDATNTTTTTTTTTEEASDELTGTGMEQEAATDNALMSMSMEGSFYDDGGDVIGADDQGRQHGGGAGMNHLSNSMYHPDPITEESASQPSSYDQRMDGFLSSQTDDQNFSQDLMQRSTDVADNILGEKEMEQQQSGVAVTTAQEYSSTEAAAFDGVSDVTQQQEKDEEESLRQMEEQLRLEEEQLRQEEELQRQEEEKRRQEEDQRKLEEEQRLEEERLRQEEELRRQEEEERLRLEEDERLRQEEEKLRQEEEKLRQEEEEKMRQEQERLRQEEEDRLRQEEEDRLRQEEEERLRQEEERLRQEEEQRMLEEERLKQEEIERKKQEEEEEERRLEAERQQQQQEEEERRRLEEEQRLQEEEERQRAEEEQKRLQEEEQKRLQEEEQKRLQEEEQERARQEELAKASASEDLVAPVTEAPAEAPVQPDDSSSVDAPAKVEDQPAAAAAPSAVAAAAPAAAVATTAAVVAAAAAASPEKKTTAKSAAKTSASATSATKKSATPASKAASAKTTTSATKSPTKTPTKPTTNGRPASATAKKTDTPKTPASSAAQASKKPFDNRPITALERKAAAAKPTPTTSATRPTSASKSNAPLPSYAQPITPRKPREAKVLSPEEKKKATTGRTPSATARASKPQTATTSSTTRATSATSTSTTRASSATTRSATSSGSTSPTKTSTAARPKSSPTKLSNGTASDTKTFTVSTKPANLGPCVCSHLEIIISYPERFSTSELLMHDLRCSTQAHNISLSTIAGHTPTATTQTEQHCLYAQTPLTTGQRYGFPAVRRTRGLYNHVTLHYQNCFCGR</sequence>
<feature type="region of interest" description="Disordered" evidence="1">
    <location>
        <begin position="789"/>
        <end position="1439"/>
    </location>
</feature>
<feature type="compositionally biased region" description="Low complexity" evidence="1">
    <location>
        <begin position="1154"/>
        <end position="1168"/>
    </location>
</feature>
<keyword evidence="3" id="KW-1185">Reference proteome</keyword>
<gene>
    <name evidence="2" type="ORF">RRG08_008376</name>
</gene>
<accession>A0AAE1E7B4</accession>
<evidence type="ECO:0000256" key="1">
    <source>
        <dbReference type="SAM" id="MobiDB-lite"/>
    </source>
</evidence>
<feature type="compositionally biased region" description="Basic and acidic residues" evidence="1">
    <location>
        <begin position="1346"/>
        <end position="1360"/>
    </location>
</feature>
<feature type="compositionally biased region" description="Basic and acidic residues" evidence="1">
    <location>
        <begin position="96"/>
        <end position="107"/>
    </location>
</feature>
<feature type="compositionally biased region" description="Basic and acidic residues" evidence="1">
    <location>
        <begin position="911"/>
        <end position="1080"/>
    </location>
</feature>
<feature type="compositionally biased region" description="Basic and acidic residues" evidence="1">
    <location>
        <begin position="596"/>
        <end position="613"/>
    </location>
</feature>
<feature type="compositionally biased region" description="Polar residues" evidence="1">
    <location>
        <begin position="653"/>
        <end position="665"/>
    </location>
</feature>
<feature type="compositionally biased region" description="Low complexity" evidence="1">
    <location>
        <begin position="55"/>
        <end position="75"/>
    </location>
</feature>
<dbReference type="PANTHER" id="PTHR14312">
    <property type="entry name" value="CREB/ATF BZIP TRANSCRIPTION FACTOR"/>
    <property type="match status" value="1"/>
</dbReference>
<reference evidence="2" key="1">
    <citation type="journal article" date="2023" name="G3 (Bethesda)">
        <title>A reference genome for the long-term kleptoplast-retaining sea slug Elysia crispata morphotype clarki.</title>
        <authorList>
            <person name="Eastman K.E."/>
            <person name="Pendleton A.L."/>
            <person name="Shaikh M.A."/>
            <person name="Suttiyut T."/>
            <person name="Ogas R."/>
            <person name="Tomko P."/>
            <person name="Gavelis G."/>
            <person name="Widhalm J.R."/>
            <person name="Wisecaver J.H."/>
        </authorList>
    </citation>
    <scope>NUCLEOTIDE SEQUENCE</scope>
    <source>
        <strain evidence="2">ECLA1</strain>
    </source>
</reference>
<feature type="compositionally biased region" description="Basic and acidic residues" evidence="1">
    <location>
        <begin position="575"/>
        <end position="589"/>
    </location>
</feature>
<feature type="compositionally biased region" description="Polar residues" evidence="1">
    <location>
        <begin position="517"/>
        <end position="537"/>
    </location>
</feature>
<evidence type="ECO:0000313" key="2">
    <source>
        <dbReference type="EMBL" id="KAK3796622.1"/>
    </source>
</evidence>
<feature type="compositionally biased region" description="Basic and acidic residues" evidence="1">
    <location>
        <begin position="222"/>
        <end position="240"/>
    </location>
</feature>
<feature type="compositionally biased region" description="Polar residues" evidence="1">
    <location>
        <begin position="825"/>
        <end position="834"/>
    </location>
</feature>
<dbReference type="Proteomes" id="UP001283361">
    <property type="component" value="Unassembled WGS sequence"/>
</dbReference>
<protein>
    <submittedName>
        <fullName evidence="2">Uncharacterized protein</fullName>
    </submittedName>
</protein>
<comment type="caution">
    <text evidence="2">The sequence shown here is derived from an EMBL/GenBank/DDBJ whole genome shotgun (WGS) entry which is preliminary data.</text>
</comment>
<feature type="compositionally biased region" description="Low complexity" evidence="1">
    <location>
        <begin position="1223"/>
        <end position="1296"/>
    </location>
</feature>
<dbReference type="GO" id="GO:0010468">
    <property type="term" value="P:regulation of gene expression"/>
    <property type="evidence" value="ECO:0007669"/>
    <property type="project" value="TreeGrafter"/>
</dbReference>
<feature type="compositionally biased region" description="Polar residues" evidence="1">
    <location>
        <begin position="1425"/>
        <end position="1439"/>
    </location>
</feature>
<feature type="compositionally biased region" description="Basic and acidic residues" evidence="1">
    <location>
        <begin position="1088"/>
        <end position="1145"/>
    </location>
</feature>
<feature type="region of interest" description="Disordered" evidence="1">
    <location>
        <begin position="1"/>
        <end position="240"/>
    </location>
</feature>
<feature type="compositionally biased region" description="Basic and acidic residues" evidence="1">
    <location>
        <begin position="404"/>
        <end position="421"/>
    </location>
</feature>
<evidence type="ECO:0000313" key="3">
    <source>
        <dbReference type="Proteomes" id="UP001283361"/>
    </source>
</evidence>
<proteinExistence type="predicted"/>
<feature type="compositionally biased region" description="Low complexity" evidence="1">
    <location>
        <begin position="687"/>
        <end position="700"/>
    </location>
</feature>
<feature type="compositionally biased region" description="Polar residues" evidence="1">
    <location>
        <begin position="1363"/>
        <end position="1377"/>
    </location>
</feature>
<dbReference type="GO" id="GO:0043565">
    <property type="term" value="F:sequence-specific DNA binding"/>
    <property type="evidence" value="ECO:0007669"/>
    <property type="project" value="TreeGrafter"/>
</dbReference>
<dbReference type="GO" id="GO:0005634">
    <property type="term" value="C:nucleus"/>
    <property type="evidence" value="ECO:0007669"/>
    <property type="project" value="TreeGrafter"/>
</dbReference>
<feature type="compositionally biased region" description="Low complexity" evidence="1">
    <location>
        <begin position="1184"/>
        <end position="1216"/>
    </location>
</feature>
<feature type="region of interest" description="Disordered" evidence="1">
    <location>
        <begin position="361"/>
        <end position="776"/>
    </location>
</feature>
<feature type="compositionally biased region" description="Low complexity" evidence="1">
    <location>
        <begin position="1378"/>
        <end position="1422"/>
    </location>
</feature>
<feature type="compositionally biased region" description="Basic and acidic residues" evidence="1">
    <location>
        <begin position="432"/>
        <end position="441"/>
    </location>
</feature>
<feature type="compositionally biased region" description="Basic and acidic residues" evidence="1">
    <location>
        <begin position="34"/>
        <end position="45"/>
    </location>
</feature>
<feature type="compositionally biased region" description="Low complexity" evidence="1">
    <location>
        <begin position="745"/>
        <end position="755"/>
    </location>
</feature>
<feature type="compositionally biased region" description="Low complexity" evidence="1">
    <location>
        <begin position="1313"/>
        <end position="1331"/>
    </location>
</feature>
<feature type="compositionally biased region" description="Acidic residues" evidence="1">
    <location>
        <begin position="716"/>
        <end position="730"/>
    </location>
</feature>
<dbReference type="EMBL" id="JAWDGP010000867">
    <property type="protein sequence ID" value="KAK3796622.1"/>
    <property type="molecule type" value="Genomic_DNA"/>
</dbReference>